<evidence type="ECO:0000313" key="13">
    <source>
        <dbReference type="Proteomes" id="UP001285441"/>
    </source>
</evidence>
<dbReference type="Pfam" id="PF22290">
    <property type="entry name" value="DmmA-like_N"/>
    <property type="match status" value="1"/>
</dbReference>
<dbReference type="Proteomes" id="UP001285441">
    <property type="component" value="Unassembled WGS sequence"/>
</dbReference>
<keyword evidence="7" id="KW-0408">Iron</keyword>
<feature type="domain" description="MOSC" evidence="10">
    <location>
        <begin position="36"/>
        <end position="176"/>
    </location>
</feature>
<reference evidence="12" key="2">
    <citation type="submission" date="2023-06" db="EMBL/GenBank/DDBJ databases">
        <authorList>
            <consortium name="Lawrence Berkeley National Laboratory"/>
            <person name="Haridas S."/>
            <person name="Hensen N."/>
            <person name="Bonometti L."/>
            <person name="Westerberg I."/>
            <person name="Brannstrom I.O."/>
            <person name="Guillou S."/>
            <person name="Cros-Aarteil S."/>
            <person name="Calhoun S."/>
            <person name="Kuo A."/>
            <person name="Mondo S."/>
            <person name="Pangilinan J."/>
            <person name="Riley R."/>
            <person name="LaButti K."/>
            <person name="Andreopoulos B."/>
            <person name="Lipzen A."/>
            <person name="Chen C."/>
            <person name="Yanf M."/>
            <person name="Daum C."/>
            <person name="Ng V."/>
            <person name="Clum A."/>
            <person name="Steindorff A."/>
            <person name="Ohm R."/>
            <person name="Martin F."/>
            <person name="Silar P."/>
            <person name="Natvig D."/>
            <person name="Lalanne C."/>
            <person name="Gautier V."/>
            <person name="Ament-velasquez S.L."/>
            <person name="Kruys A."/>
            <person name="Hutchinson M.I."/>
            <person name="Powell A.J."/>
            <person name="Barry K."/>
            <person name="Miller A.N."/>
            <person name="Grigoriev I.V."/>
            <person name="Debuchy R."/>
            <person name="Gladieux P."/>
            <person name="Thoren M.H."/>
            <person name="Johannesson H."/>
        </authorList>
    </citation>
    <scope>NUCLEOTIDE SEQUENCE</scope>
    <source>
        <strain evidence="12">CBS 232.78</strain>
    </source>
</reference>
<evidence type="ECO:0000259" key="10">
    <source>
        <dbReference type="PROSITE" id="PS51340"/>
    </source>
</evidence>
<keyword evidence="5" id="KW-0479">Metal-binding</keyword>
<evidence type="ECO:0000256" key="7">
    <source>
        <dbReference type="ARBA" id="ARBA00023004"/>
    </source>
</evidence>
<dbReference type="PANTHER" id="PTHR30212:SF2">
    <property type="entry name" value="PROTEIN YIIM"/>
    <property type="match status" value="1"/>
</dbReference>
<dbReference type="Gene3D" id="3.40.50.80">
    <property type="entry name" value="Nucleotide-binding domain of ferredoxin-NADP reductase (FNR) module"/>
    <property type="match status" value="1"/>
</dbReference>
<dbReference type="InterPro" id="IPR052353">
    <property type="entry name" value="Benzoxazolinone_Detox_Enz"/>
</dbReference>
<dbReference type="Gene3D" id="2.40.33.20">
    <property type="entry name" value="PK beta-barrel domain-like"/>
    <property type="match status" value="1"/>
</dbReference>
<dbReference type="InterPro" id="IPR005302">
    <property type="entry name" value="MoCF_Sase_C"/>
</dbReference>
<dbReference type="Gene3D" id="2.40.30.10">
    <property type="entry name" value="Translation factors"/>
    <property type="match status" value="1"/>
</dbReference>
<comment type="caution">
    <text evidence="12">The sequence shown here is derived from an EMBL/GenBank/DDBJ whole genome shotgun (WGS) entry which is preliminary data.</text>
</comment>
<proteinExistence type="predicted"/>
<dbReference type="InterPro" id="IPR001041">
    <property type="entry name" value="2Fe-2S_ferredoxin-type"/>
</dbReference>
<keyword evidence="12" id="KW-0670">Pyruvate</keyword>
<keyword evidence="8" id="KW-0411">Iron-sulfur</keyword>
<dbReference type="InterPro" id="IPR017927">
    <property type="entry name" value="FAD-bd_FR_type"/>
</dbReference>
<dbReference type="Pfam" id="PF03475">
    <property type="entry name" value="YiiM_3-alpha"/>
    <property type="match status" value="1"/>
</dbReference>
<dbReference type="InterPro" id="IPR006058">
    <property type="entry name" value="2Fe2S_fd_BS"/>
</dbReference>
<keyword evidence="6" id="KW-0560">Oxidoreductase</keyword>
<dbReference type="InterPro" id="IPR005163">
    <property type="entry name" value="Tri_helical_YiiM-like"/>
</dbReference>
<dbReference type="PROSITE" id="PS51085">
    <property type="entry name" value="2FE2S_FER_2"/>
    <property type="match status" value="1"/>
</dbReference>
<feature type="domain" description="FAD-binding FR-type" evidence="11">
    <location>
        <begin position="241"/>
        <end position="349"/>
    </location>
</feature>
<name>A0AAE0N4W3_9PEZI</name>
<evidence type="ECO:0000256" key="6">
    <source>
        <dbReference type="ARBA" id="ARBA00023002"/>
    </source>
</evidence>
<dbReference type="Gene3D" id="3.10.20.30">
    <property type="match status" value="1"/>
</dbReference>
<dbReference type="PROSITE" id="PS00197">
    <property type="entry name" value="2FE2S_FER_1"/>
    <property type="match status" value="1"/>
</dbReference>
<dbReference type="SUPFAM" id="SSF63380">
    <property type="entry name" value="Riboflavin synthase domain-like"/>
    <property type="match status" value="1"/>
</dbReference>
<dbReference type="InterPro" id="IPR012675">
    <property type="entry name" value="Beta-grasp_dom_sf"/>
</dbReference>
<evidence type="ECO:0000256" key="1">
    <source>
        <dbReference type="ARBA" id="ARBA00001917"/>
    </source>
</evidence>
<evidence type="ECO:0000259" key="11">
    <source>
        <dbReference type="PROSITE" id="PS51384"/>
    </source>
</evidence>
<dbReference type="SUPFAM" id="SSF50800">
    <property type="entry name" value="PK beta-barrel domain-like"/>
    <property type="match status" value="1"/>
</dbReference>
<accession>A0AAE0N4W3</accession>
<dbReference type="SUPFAM" id="SSF54292">
    <property type="entry name" value="2Fe-2S ferredoxin-like"/>
    <property type="match status" value="1"/>
</dbReference>
<evidence type="ECO:0000256" key="4">
    <source>
        <dbReference type="ARBA" id="ARBA00022714"/>
    </source>
</evidence>
<dbReference type="GO" id="GO:0030170">
    <property type="term" value="F:pyridoxal phosphate binding"/>
    <property type="evidence" value="ECO:0007669"/>
    <property type="project" value="InterPro"/>
</dbReference>
<comment type="cofactor">
    <cofactor evidence="1">
        <name>FMN</name>
        <dbReference type="ChEBI" id="CHEBI:58210"/>
    </cofactor>
</comment>
<dbReference type="GO" id="GO:0016491">
    <property type="term" value="F:oxidoreductase activity"/>
    <property type="evidence" value="ECO:0007669"/>
    <property type="project" value="UniProtKB-KW"/>
</dbReference>
<dbReference type="EMBL" id="JAULSW010000009">
    <property type="protein sequence ID" value="KAK3370303.1"/>
    <property type="molecule type" value="Genomic_DNA"/>
</dbReference>
<reference evidence="12" key="1">
    <citation type="journal article" date="2023" name="Mol. Phylogenet. Evol.">
        <title>Genome-scale phylogeny and comparative genomics of the fungal order Sordariales.</title>
        <authorList>
            <person name="Hensen N."/>
            <person name="Bonometti L."/>
            <person name="Westerberg I."/>
            <person name="Brannstrom I.O."/>
            <person name="Guillou S."/>
            <person name="Cros-Aarteil S."/>
            <person name="Calhoun S."/>
            <person name="Haridas S."/>
            <person name="Kuo A."/>
            <person name="Mondo S."/>
            <person name="Pangilinan J."/>
            <person name="Riley R."/>
            <person name="LaButti K."/>
            <person name="Andreopoulos B."/>
            <person name="Lipzen A."/>
            <person name="Chen C."/>
            <person name="Yan M."/>
            <person name="Daum C."/>
            <person name="Ng V."/>
            <person name="Clum A."/>
            <person name="Steindorff A."/>
            <person name="Ohm R.A."/>
            <person name="Martin F."/>
            <person name="Silar P."/>
            <person name="Natvig D.O."/>
            <person name="Lalanne C."/>
            <person name="Gautier V."/>
            <person name="Ament-Velasquez S.L."/>
            <person name="Kruys A."/>
            <person name="Hutchinson M.I."/>
            <person name="Powell A.J."/>
            <person name="Barry K."/>
            <person name="Miller A.N."/>
            <person name="Grigoriev I.V."/>
            <person name="Debuchy R."/>
            <person name="Gladieux P."/>
            <person name="Hiltunen Thoren M."/>
            <person name="Johannesson H."/>
        </authorList>
    </citation>
    <scope>NUCLEOTIDE SEQUENCE</scope>
    <source>
        <strain evidence="12">CBS 232.78</strain>
    </source>
</reference>
<dbReference type="GO" id="GO:0016301">
    <property type="term" value="F:kinase activity"/>
    <property type="evidence" value="ECO:0007669"/>
    <property type="project" value="UniProtKB-KW"/>
</dbReference>
<dbReference type="Pfam" id="PF03473">
    <property type="entry name" value="MOSC"/>
    <property type="match status" value="1"/>
</dbReference>
<dbReference type="CDD" id="cd00207">
    <property type="entry name" value="fer2"/>
    <property type="match status" value="1"/>
</dbReference>
<dbReference type="Pfam" id="PF00111">
    <property type="entry name" value="Fer2"/>
    <property type="match status" value="1"/>
</dbReference>
<evidence type="ECO:0000256" key="2">
    <source>
        <dbReference type="ARBA" id="ARBA00022630"/>
    </source>
</evidence>
<dbReference type="PRINTS" id="PR00409">
    <property type="entry name" value="PHDIOXRDTASE"/>
</dbReference>
<evidence type="ECO:0000256" key="5">
    <source>
        <dbReference type="ARBA" id="ARBA00022723"/>
    </source>
</evidence>
<dbReference type="PROSITE" id="PS51384">
    <property type="entry name" value="FAD_FR"/>
    <property type="match status" value="1"/>
</dbReference>
<feature type="domain" description="2Fe-2S ferredoxin-type" evidence="9">
    <location>
        <begin position="468"/>
        <end position="550"/>
    </location>
</feature>
<keyword evidence="4" id="KW-0001">2Fe-2S</keyword>
<dbReference type="GO" id="GO:0051537">
    <property type="term" value="F:2 iron, 2 sulfur cluster binding"/>
    <property type="evidence" value="ECO:0007669"/>
    <property type="project" value="UniProtKB-KW"/>
</dbReference>
<dbReference type="PANTHER" id="PTHR30212">
    <property type="entry name" value="PROTEIN YIIM"/>
    <property type="match status" value="1"/>
</dbReference>
<keyword evidence="12" id="KW-0418">Kinase</keyword>
<dbReference type="AlphaFoldDB" id="A0AAE0N4W3"/>
<dbReference type="InterPro" id="IPR036010">
    <property type="entry name" value="2Fe-2S_ferredoxin-like_sf"/>
</dbReference>
<dbReference type="CDD" id="cd06185">
    <property type="entry name" value="PDR_like"/>
    <property type="match status" value="1"/>
</dbReference>
<evidence type="ECO:0000256" key="8">
    <source>
        <dbReference type="ARBA" id="ARBA00023014"/>
    </source>
</evidence>
<evidence type="ECO:0000256" key="3">
    <source>
        <dbReference type="ARBA" id="ARBA00022643"/>
    </source>
</evidence>
<sequence length="550" mass="61142">MMDLDALFTSDTLLEVRSGKMQKMRGLEIESGIDKSLCNGPVHISSLGIDGDEHDLTFHGGVDKAIHGYCSSHYPDWRQEFPSAADRFRPGGFGENFVTAQMNEKTLCIGDVVAVGDDEHGVLLQVSLPRQPCFKLNHRFVLKNFAPNTYKTSRTGWYYRVLREGTVKAGDMIRLVERKHPKWTIERVQEYLHRNQNDEAMNEELAGIEELGPESRNAFKRRVAAKERKARATAEIDLPNKKWREYRVTEKTRQTHRIVSLILEAVEPLTEPGDAALDEGAHVKIKLGNGLVRAYSIVDGDRNRFQLGIALDDRSRGGSKWLHEMTEVGHVLHVAAITAAVPIASAASHHIFVAAGIGLTAFLALVEAYKRINYSATLHYAVRSADDIPFKERVDKLGDNYVVLYDKAAGQRLDVANIIANMPWNSQLYFCGPKRLMDEAARETRARGIPDSEVHFEAFQADVSGDPFEVVVANKGGKLLKVGGEETLLEVLQKYFDVDSSCSVGNCGTCKIDCKEGRVEHRGTALSEAEKSTSMLACVSRGVGRITVEM</sequence>
<dbReference type="PROSITE" id="PS51340">
    <property type="entry name" value="MOSC"/>
    <property type="match status" value="1"/>
</dbReference>
<evidence type="ECO:0000313" key="12">
    <source>
        <dbReference type="EMBL" id="KAK3370303.1"/>
    </source>
</evidence>
<dbReference type="SUPFAM" id="SSF52343">
    <property type="entry name" value="Ferredoxin reductase-like, C-terminal NADP-linked domain"/>
    <property type="match status" value="1"/>
</dbReference>
<keyword evidence="13" id="KW-1185">Reference proteome</keyword>
<dbReference type="GO" id="GO:0030151">
    <property type="term" value="F:molybdenum ion binding"/>
    <property type="evidence" value="ECO:0007669"/>
    <property type="project" value="InterPro"/>
</dbReference>
<keyword evidence="3" id="KW-0288">FMN</keyword>
<evidence type="ECO:0000259" key="9">
    <source>
        <dbReference type="PROSITE" id="PS51085"/>
    </source>
</evidence>
<dbReference type="InterPro" id="IPR054582">
    <property type="entry name" value="DmmA-like_N"/>
</dbReference>
<organism evidence="12 13">
    <name type="scientific">Podospora didyma</name>
    <dbReference type="NCBI Taxonomy" id="330526"/>
    <lineage>
        <taxon>Eukaryota</taxon>
        <taxon>Fungi</taxon>
        <taxon>Dikarya</taxon>
        <taxon>Ascomycota</taxon>
        <taxon>Pezizomycotina</taxon>
        <taxon>Sordariomycetes</taxon>
        <taxon>Sordariomycetidae</taxon>
        <taxon>Sordariales</taxon>
        <taxon>Podosporaceae</taxon>
        <taxon>Podospora</taxon>
    </lineage>
</organism>
<dbReference type="InterPro" id="IPR039261">
    <property type="entry name" value="FNR_nucleotide-bd"/>
</dbReference>
<protein>
    <submittedName>
        <fullName evidence="12">Pyruvate kinase-like protein</fullName>
    </submittedName>
</protein>
<keyword evidence="2" id="KW-0285">Flavoprotein</keyword>
<keyword evidence="12" id="KW-0808">Transferase</keyword>
<dbReference type="InterPro" id="IPR017938">
    <property type="entry name" value="Riboflavin_synthase-like_b-brl"/>
</dbReference>
<dbReference type="InterPro" id="IPR011037">
    <property type="entry name" value="Pyrv_Knase-like_insert_dom_sf"/>
</dbReference>
<gene>
    <name evidence="12" type="ORF">B0H63DRAFT_528029</name>
</gene>